<dbReference type="Pfam" id="PF03748">
    <property type="entry name" value="FliL"/>
    <property type="match status" value="1"/>
</dbReference>
<keyword evidence="7 10" id="KW-0283">Flagellar rotation</keyword>
<evidence type="ECO:0000256" key="8">
    <source>
        <dbReference type="ARBA" id="ARBA00022989"/>
    </source>
</evidence>
<evidence type="ECO:0000256" key="9">
    <source>
        <dbReference type="ARBA" id="ARBA00023136"/>
    </source>
</evidence>
<evidence type="ECO:0000256" key="2">
    <source>
        <dbReference type="ARBA" id="ARBA00004162"/>
    </source>
</evidence>
<dbReference type="EMBL" id="NBBI01000002">
    <property type="protein sequence ID" value="OWK31256.1"/>
    <property type="molecule type" value="Genomic_DNA"/>
</dbReference>
<comment type="similarity">
    <text evidence="3 10">Belongs to the FliL family.</text>
</comment>
<dbReference type="RefSeq" id="WP_088366621.1">
    <property type="nucleotide sequence ID" value="NZ_NBBI01000002.1"/>
</dbReference>
<evidence type="ECO:0000256" key="5">
    <source>
        <dbReference type="ARBA" id="ARBA00022500"/>
    </source>
</evidence>
<evidence type="ECO:0000313" key="13">
    <source>
        <dbReference type="Proteomes" id="UP000197290"/>
    </source>
</evidence>
<evidence type="ECO:0000256" key="11">
    <source>
        <dbReference type="SAM" id="MobiDB-lite"/>
    </source>
</evidence>
<keyword evidence="6 10" id="KW-0812">Transmembrane</keyword>
<dbReference type="OrthoDB" id="7058946at2"/>
<reference evidence="12 13" key="1">
    <citation type="submission" date="2017-03" db="EMBL/GenBank/DDBJ databases">
        <title>Genome sequence of Sphingomonas dokdonensis DSM 21029.</title>
        <authorList>
            <person name="Poehlein A."/>
            <person name="Wuebbeler J.H."/>
            <person name="Steinbuechel A."/>
            <person name="Daniel R."/>
        </authorList>
    </citation>
    <scope>NUCLEOTIDE SEQUENCE [LARGE SCALE GENOMIC DNA]</scope>
    <source>
        <strain evidence="12 13">DSM 21029</strain>
    </source>
</reference>
<feature type="region of interest" description="Disordered" evidence="11">
    <location>
        <begin position="53"/>
        <end position="106"/>
    </location>
</feature>
<dbReference type="AlphaFoldDB" id="A0A245ZNF0"/>
<dbReference type="GO" id="GO:0005886">
    <property type="term" value="C:plasma membrane"/>
    <property type="evidence" value="ECO:0007669"/>
    <property type="project" value="UniProtKB-SubCell"/>
</dbReference>
<comment type="subcellular location">
    <subcellularLocation>
        <location evidence="10">Cell inner membrane</location>
    </subcellularLocation>
    <subcellularLocation>
        <location evidence="2">Cell membrane</location>
        <topology evidence="2">Single-pass membrane protein</topology>
    </subcellularLocation>
</comment>
<protein>
    <recommendedName>
        <fullName evidence="10">Flagellar protein FliL</fullName>
    </recommendedName>
</protein>
<evidence type="ECO:0000256" key="7">
    <source>
        <dbReference type="ARBA" id="ARBA00022779"/>
    </source>
</evidence>
<feature type="compositionally biased region" description="Basic and acidic residues" evidence="11">
    <location>
        <begin position="1"/>
        <end position="13"/>
    </location>
</feature>
<accession>A0A245ZNF0</accession>
<keyword evidence="9 10" id="KW-0472">Membrane</keyword>
<feature type="compositionally biased region" description="Gly residues" evidence="11">
    <location>
        <begin position="80"/>
        <end position="90"/>
    </location>
</feature>
<name>A0A245ZNF0_9SPHN</name>
<dbReference type="GO" id="GO:0071978">
    <property type="term" value="P:bacterial-type flagellum-dependent swarming motility"/>
    <property type="evidence" value="ECO:0007669"/>
    <property type="project" value="TreeGrafter"/>
</dbReference>
<dbReference type="GO" id="GO:0009425">
    <property type="term" value="C:bacterial-type flagellum basal body"/>
    <property type="evidence" value="ECO:0007669"/>
    <property type="project" value="InterPro"/>
</dbReference>
<feature type="region of interest" description="Disordered" evidence="11">
    <location>
        <begin position="1"/>
        <end position="20"/>
    </location>
</feature>
<dbReference type="PANTHER" id="PTHR35091">
    <property type="entry name" value="FLAGELLAR PROTEIN FLIL"/>
    <property type="match status" value="1"/>
</dbReference>
<comment type="caution">
    <text evidence="12">The sequence shown here is derived from an EMBL/GenBank/DDBJ whole genome shotgun (WGS) entry which is preliminary data.</text>
</comment>
<gene>
    <name evidence="12" type="ORF">SPDO_12630</name>
</gene>
<evidence type="ECO:0000256" key="10">
    <source>
        <dbReference type="RuleBase" id="RU364125"/>
    </source>
</evidence>
<feature type="compositionally biased region" description="Basic and acidic residues" evidence="11">
    <location>
        <begin position="55"/>
        <end position="76"/>
    </location>
</feature>
<dbReference type="Proteomes" id="UP000197290">
    <property type="component" value="Unassembled WGS sequence"/>
</dbReference>
<proteinExistence type="inferred from homology"/>
<evidence type="ECO:0000256" key="3">
    <source>
        <dbReference type="ARBA" id="ARBA00008281"/>
    </source>
</evidence>
<keyword evidence="12" id="KW-0966">Cell projection</keyword>
<evidence type="ECO:0000256" key="1">
    <source>
        <dbReference type="ARBA" id="ARBA00002254"/>
    </source>
</evidence>
<dbReference type="PANTHER" id="PTHR35091:SF2">
    <property type="entry name" value="FLAGELLAR PROTEIN FLIL"/>
    <property type="match status" value="1"/>
</dbReference>
<feature type="transmembrane region" description="Helical" evidence="10">
    <location>
        <begin position="23"/>
        <end position="45"/>
    </location>
</feature>
<evidence type="ECO:0000256" key="6">
    <source>
        <dbReference type="ARBA" id="ARBA00022692"/>
    </source>
</evidence>
<keyword evidence="12" id="KW-0969">Cilium</keyword>
<dbReference type="InterPro" id="IPR005503">
    <property type="entry name" value="FliL"/>
</dbReference>
<keyword evidence="13" id="KW-1185">Reference proteome</keyword>
<comment type="function">
    <text evidence="1 10">Controls the rotational direction of flagella during chemotaxis.</text>
</comment>
<sequence>MSDEKKDAADSPPKKKKGKLGKILVIAAGGAVLIGGGVGAGLYAAGSGLVGGGAAHEEGPPKPKLVPKSEQKRAGEDGESGGGHGGGGEGEASSHEGKPTPAGDGGERYASNYFALEKEFTANLQDSVHFIQVGVAISTPYDDTVIQNIKTNDIAIRSAILMALGDTTEDQVFSSQGKAALAKRLTVAINKTLEQKEGFGGVGNVYFTNFVVQ</sequence>
<keyword evidence="5 10" id="KW-0145">Chemotaxis</keyword>
<keyword evidence="10" id="KW-0997">Cell inner membrane</keyword>
<keyword evidence="4" id="KW-1003">Cell membrane</keyword>
<keyword evidence="12" id="KW-0282">Flagellum</keyword>
<evidence type="ECO:0000313" key="12">
    <source>
        <dbReference type="EMBL" id="OWK31256.1"/>
    </source>
</evidence>
<keyword evidence="8 10" id="KW-1133">Transmembrane helix</keyword>
<dbReference type="GO" id="GO:0006935">
    <property type="term" value="P:chemotaxis"/>
    <property type="evidence" value="ECO:0007669"/>
    <property type="project" value="UniProtKB-KW"/>
</dbReference>
<evidence type="ECO:0000256" key="4">
    <source>
        <dbReference type="ARBA" id="ARBA00022475"/>
    </source>
</evidence>
<organism evidence="12 13">
    <name type="scientific">Sphingomonas dokdonensis</name>
    <dbReference type="NCBI Taxonomy" id="344880"/>
    <lineage>
        <taxon>Bacteria</taxon>
        <taxon>Pseudomonadati</taxon>
        <taxon>Pseudomonadota</taxon>
        <taxon>Alphaproteobacteria</taxon>
        <taxon>Sphingomonadales</taxon>
        <taxon>Sphingomonadaceae</taxon>
        <taxon>Sphingomonas</taxon>
    </lineage>
</organism>